<accession>A0AAV7KZ46</accession>
<proteinExistence type="predicted"/>
<dbReference type="Proteomes" id="UP001066276">
    <property type="component" value="Chromosome 12"/>
</dbReference>
<name>A0AAV7KZ46_PLEWA</name>
<feature type="region of interest" description="Disordered" evidence="1">
    <location>
        <begin position="1"/>
        <end position="25"/>
    </location>
</feature>
<keyword evidence="3" id="KW-1185">Reference proteome</keyword>
<sequence>MSVGPGLCRRDARGPLPAPDVGGAALPPWRLKGRRPEPWALGALSSWTAAPERGLGWWALWAPRTIGEISQPPWRGGWDCGDPLRNQGYPLR</sequence>
<gene>
    <name evidence="2" type="ORF">NDU88_002491</name>
</gene>
<comment type="caution">
    <text evidence="2">The sequence shown here is derived from an EMBL/GenBank/DDBJ whole genome shotgun (WGS) entry which is preliminary data.</text>
</comment>
<dbReference type="AlphaFoldDB" id="A0AAV7KZ46"/>
<evidence type="ECO:0000313" key="3">
    <source>
        <dbReference type="Proteomes" id="UP001066276"/>
    </source>
</evidence>
<dbReference type="EMBL" id="JANPWB010000016">
    <property type="protein sequence ID" value="KAJ1082323.1"/>
    <property type="molecule type" value="Genomic_DNA"/>
</dbReference>
<protein>
    <submittedName>
        <fullName evidence="2">Uncharacterized protein</fullName>
    </submittedName>
</protein>
<organism evidence="2 3">
    <name type="scientific">Pleurodeles waltl</name>
    <name type="common">Iberian ribbed newt</name>
    <dbReference type="NCBI Taxonomy" id="8319"/>
    <lineage>
        <taxon>Eukaryota</taxon>
        <taxon>Metazoa</taxon>
        <taxon>Chordata</taxon>
        <taxon>Craniata</taxon>
        <taxon>Vertebrata</taxon>
        <taxon>Euteleostomi</taxon>
        <taxon>Amphibia</taxon>
        <taxon>Batrachia</taxon>
        <taxon>Caudata</taxon>
        <taxon>Salamandroidea</taxon>
        <taxon>Salamandridae</taxon>
        <taxon>Pleurodelinae</taxon>
        <taxon>Pleurodeles</taxon>
    </lineage>
</organism>
<evidence type="ECO:0000313" key="2">
    <source>
        <dbReference type="EMBL" id="KAJ1082323.1"/>
    </source>
</evidence>
<evidence type="ECO:0000256" key="1">
    <source>
        <dbReference type="SAM" id="MobiDB-lite"/>
    </source>
</evidence>
<reference evidence="2" key="1">
    <citation type="journal article" date="2022" name="bioRxiv">
        <title>Sequencing and chromosome-scale assembly of the giantPleurodeles waltlgenome.</title>
        <authorList>
            <person name="Brown T."/>
            <person name="Elewa A."/>
            <person name="Iarovenko S."/>
            <person name="Subramanian E."/>
            <person name="Araus A.J."/>
            <person name="Petzold A."/>
            <person name="Susuki M."/>
            <person name="Suzuki K.-i.T."/>
            <person name="Hayashi T."/>
            <person name="Toyoda A."/>
            <person name="Oliveira C."/>
            <person name="Osipova E."/>
            <person name="Leigh N.D."/>
            <person name="Simon A."/>
            <person name="Yun M.H."/>
        </authorList>
    </citation>
    <scope>NUCLEOTIDE SEQUENCE</scope>
    <source>
        <strain evidence="2">20211129_DDA</strain>
        <tissue evidence="2">Liver</tissue>
    </source>
</reference>